<dbReference type="EMBL" id="MZGV01000009">
    <property type="protein sequence ID" value="OPJ63388.1"/>
    <property type="molecule type" value="Genomic_DNA"/>
</dbReference>
<sequence>MSKIYSDNTINYADNYICNKKSTIINDKSSIQASTTDNTDTIKNSKTNTDSIQISETNENLINTKKSKDALDYTLKDYSDNEKSQMVIALSTLNYYMECHGEETPLSTNCLEHSFSFTNYANKLVEYTKQVQETSPGFLPSNFLDFCEEYQKNLKNLGCN</sequence>
<accession>A0A1V4ITM6</accession>
<proteinExistence type="predicted"/>
<evidence type="ECO:0000313" key="1">
    <source>
        <dbReference type="EMBL" id="OPJ63388.1"/>
    </source>
</evidence>
<dbReference type="AlphaFoldDB" id="A0A1V4ITM6"/>
<dbReference type="Proteomes" id="UP000190080">
    <property type="component" value="Unassembled WGS sequence"/>
</dbReference>
<evidence type="ECO:0000313" key="2">
    <source>
        <dbReference type="Proteomes" id="UP000190080"/>
    </source>
</evidence>
<gene>
    <name evidence="1" type="ORF">CLORY_11700</name>
</gene>
<dbReference type="OrthoDB" id="1934527at2"/>
<name>A0A1V4ITM6_9CLOT</name>
<dbReference type="RefSeq" id="WP_079422593.1">
    <property type="nucleotide sequence ID" value="NZ_MZGV01000009.1"/>
</dbReference>
<organism evidence="1 2">
    <name type="scientific">Clostridium oryzae</name>
    <dbReference type="NCBI Taxonomy" id="1450648"/>
    <lineage>
        <taxon>Bacteria</taxon>
        <taxon>Bacillati</taxon>
        <taxon>Bacillota</taxon>
        <taxon>Clostridia</taxon>
        <taxon>Eubacteriales</taxon>
        <taxon>Clostridiaceae</taxon>
        <taxon>Clostridium</taxon>
    </lineage>
</organism>
<protein>
    <submittedName>
        <fullName evidence="1">Uncharacterized protein</fullName>
    </submittedName>
</protein>
<reference evidence="1 2" key="1">
    <citation type="submission" date="2017-03" db="EMBL/GenBank/DDBJ databases">
        <title>Genome sequence of Clostridium oryzae DSM 28571.</title>
        <authorList>
            <person name="Poehlein A."/>
            <person name="Daniel R."/>
        </authorList>
    </citation>
    <scope>NUCLEOTIDE SEQUENCE [LARGE SCALE GENOMIC DNA]</scope>
    <source>
        <strain evidence="1 2">DSM 28571</strain>
    </source>
</reference>
<keyword evidence="2" id="KW-1185">Reference proteome</keyword>
<comment type="caution">
    <text evidence="1">The sequence shown here is derived from an EMBL/GenBank/DDBJ whole genome shotgun (WGS) entry which is preliminary data.</text>
</comment>